<name>A0A0D5NMP4_9BACL</name>
<dbReference type="Gene3D" id="3.40.50.620">
    <property type="entry name" value="HUPs"/>
    <property type="match status" value="1"/>
</dbReference>
<dbReference type="SUPFAM" id="SSF52374">
    <property type="entry name" value="Nucleotidylyl transferase"/>
    <property type="match status" value="1"/>
</dbReference>
<evidence type="ECO:0000259" key="3">
    <source>
        <dbReference type="Pfam" id="PF01467"/>
    </source>
</evidence>
<dbReference type="RefSeq" id="WP_045671685.1">
    <property type="nucleotide sequence ID" value="NZ_CP011058.1"/>
</dbReference>
<proteinExistence type="predicted"/>
<reference evidence="5" key="2">
    <citation type="submission" date="2015-03" db="EMBL/GenBank/DDBJ databases">
        <title>Genome sequence of Paenibacillus beijingensis strain DSM 24997T.</title>
        <authorList>
            <person name="Kwak Y."/>
            <person name="Shin J.-H."/>
        </authorList>
    </citation>
    <scope>NUCLEOTIDE SEQUENCE [LARGE SCALE GENOMIC DNA]</scope>
    <source>
        <strain evidence="5">DSM 24997</strain>
    </source>
</reference>
<dbReference type="PATRIC" id="fig|1126833.4.peg.4164"/>
<dbReference type="EMBL" id="CP011058">
    <property type="protein sequence ID" value="AJY76257.1"/>
    <property type="molecule type" value="Genomic_DNA"/>
</dbReference>
<dbReference type="NCBIfam" id="TIGR00125">
    <property type="entry name" value="cyt_tran_rel"/>
    <property type="match status" value="1"/>
</dbReference>
<feature type="domain" description="Cytidyltransferase-like" evidence="3">
    <location>
        <begin position="18"/>
        <end position="84"/>
    </location>
</feature>
<dbReference type="OrthoDB" id="9802794at2"/>
<gene>
    <name evidence="4" type="ORF">VN24_18935</name>
</gene>
<dbReference type="GO" id="GO:0016779">
    <property type="term" value="F:nucleotidyltransferase activity"/>
    <property type="evidence" value="ECO:0007669"/>
    <property type="project" value="UniProtKB-KW"/>
</dbReference>
<dbReference type="Pfam" id="PF01467">
    <property type="entry name" value="CTP_transf_like"/>
    <property type="match status" value="1"/>
</dbReference>
<accession>A0A0D5NMP4</accession>
<sequence length="195" mass="22621">MTDNGMRPVVKPFRFGFVLGRFQHVHAGHEWMIDAALGVCDHVLVLVGSAQLHGTERNPFTADYRIELLRRLYGESVHIAPLADYTHEGDHSHHWGRYLLQSVRDFARKNDLPEPDLMIYGRDEEREQWFAEEDAAGLGRLIIPRTALPISATRLREAIVAGDRAYWERYVNRELHGEFPRMRELLKELLKDVQP</sequence>
<evidence type="ECO:0000313" key="4">
    <source>
        <dbReference type="EMBL" id="AJY76257.1"/>
    </source>
</evidence>
<dbReference type="InterPro" id="IPR014729">
    <property type="entry name" value="Rossmann-like_a/b/a_fold"/>
</dbReference>
<dbReference type="STRING" id="1126833.VN24_18935"/>
<reference evidence="4 5" key="1">
    <citation type="journal article" date="2015" name="J. Biotechnol.">
        <title>Complete genome sequence of Paenibacillus beijingensis 7188(T) (=DSM 24997(T)), a novel rhizobacterium from jujube garden soil.</title>
        <authorList>
            <person name="Kwak Y."/>
            <person name="Shin J.H."/>
        </authorList>
    </citation>
    <scope>NUCLEOTIDE SEQUENCE [LARGE SCALE GENOMIC DNA]</scope>
    <source>
        <strain evidence="4 5">DSM 24997</strain>
    </source>
</reference>
<dbReference type="AlphaFoldDB" id="A0A0D5NMP4"/>
<evidence type="ECO:0000313" key="5">
    <source>
        <dbReference type="Proteomes" id="UP000032633"/>
    </source>
</evidence>
<keyword evidence="2" id="KW-0548">Nucleotidyltransferase</keyword>
<keyword evidence="5" id="KW-1185">Reference proteome</keyword>
<organism evidence="4 5">
    <name type="scientific">Paenibacillus beijingensis</name>
    <dbReference type="NCBI Taxonomy" id="1126833"/>
    <lineage>
        <taxon>Bacteria</taxon>
        <taxon>Bacillati</taxon>
        <taxon>Bacillota</taxon>
        <taxon>Bacilli</taxon>
        <taxon>Bacillales</taxon>
        <taxon>Paenibacillaceae</taxon>
        <taxon>Paenibacillus</taxon>
    </lineage>
</organism>
<dbReference type="PANTHER" id="PTHR21342:SF0">
    <property type="entry name" value="BIFUNCTIONAL NMN ADENYLYLTRANSFERASE_NUDIX HYDROLASE"/>
    <property type="match status" value="1"/>
</dbReference>
<evidence type="ECO:0000256" key="2">
    <source>
        <dbReference type="ARBA" id="ARBA00022695"/>
    </source>
</evidence>
<keyword evidence="1" id="KW-0808">Transferase</keyword>
<dbReference type="InterPro" id="IPR004821">
    <property type="entry name" value="Cyt_trans-like"/>
</dbReference>
<dbReference type="KEGG" id="pbj:VN24_18935"/>
<dbReference type="PANTHER" id="PTHR21342">
    <property type="entry name" value="PHOSPHOPANTETHEINE ADENYLYLTRANSFERASE"/>
    <property type="match status" value="1"/>
</dbReference>
<dbReference type="HOGENOM" id="CLU_1508834_0_0_9"/>
<dbReference type="Proteomes" id="UP000032633">
    <property type="component" value="Chromosome"/>
</dbReference>
<protein>
    <recommendedName>
        <fullName evidence="3">Cytidyltransferase-like domain-containing protein</fullName>
    </recommendedName>
</protein>
<evidence type="ECO:0000256" key="1">
    <source>
        <dbReference type="ARBA" id="ARBA00022679"/>
    </source>
</evidence>